<proteinExistence type="predicted"/>
<reference evidence="2" key="2">
    <citation type="submission" date="2023-05" db="EMBL/GenBank/DDBJ databases">
        <authorList>
            <consortium name="Lawrence Berkeley National Laboratory"/>
            <person name="Steindorff A."/>
            <person name="Hensen N."/>
            <person name="Bonometti L."/>
            <person name="Westerberg I."/>
            <person name="Brannstrom I.O."/>
            <person name="Guillou S."/>
            <person name="Cros-Aarteil S."/>
            <person name="Calhoun S."/>
            <person name="Haridas S."/>
            <person name="Kuo A."/>
            <person name="Mondo S."/>
            <person name="Pangilinan J."/>
            <person name="Riley R."/>
            <person name="Labutti K."/>
            <person name="Andreopoulos B."/>
            <person name="Lipzen A."/>
            <person name="Chen C."/>
            <person name="Yanf M."/>
            <person name="Daum C."/>
            <person name="Ng V."/>
            <person name="Clum A."/>
            <person name="Ohm R."/>
            <person name="Martin F."/>
            <person name="Silar P."/>
            <person name="Natvig D."/>
            <person name="Lalanne C."/>
            <person name="Gautier V."/>
            <person name="Ament-Velasquez S.L."/>
            <person name="Kruys A."/>
            <person name="Hutchinson M.I."/>
            <person name="Powell A.J."/>
            <person name="Barry K."/>
            <person name="Miller A.N."/>
            <person name="Grigoriev I.V."/>
            <person name="Debuchy R."/>
            <person name="Gladieux P."/>
            <person name="Thoren M.H."/>
            <person name="Johannesson H."/>
        </authorList>
    </citation>
    <scope>NUCLEOTIDE SEQUENCE</scope>
    <source>
        <strain evidence="2">CBS 508.74</strain>
    </source>
</reference>
<reference evidence="2" key="1">
    <citation type="journal article" date="2023" name="Mol. Phylogenet. Evol.">
        <title>Genome-scale phylogeny and comparative genomics of the fungal order Sordariales.</title>
        <authorList>
            <person name="Hensen N."/>
            <person name="Bonometti L."/>
            <person name="Westerberg I."/>
            <person name="Brannstrom I.O."/>
            <person name="Guillou S."/>
            <person name="Cros-Aarteil S."/>
            <person name="Calhoun S."/>
            <person name="Haridas S."/>
            <person name="Kuo A."/>
            <person name="Mondo S."/>
            <person name="Pangilinan J."/>
            <person name="Riley R."/>
            <person name="LaButti K."/>
            <person name="Andreopoulos B."/>
            <person name="Lipzen A."/>
            <person name="Chen C."/>
            <person name="Yan M."/>
            <person name="Daum C."/>
            <person name="Ng V."/>
            <person name="Clum A."/>
            <person name="Steindorff A."/>
            <person name="Ohm R.A."/>
            <person name="Martin F."/>
            <person name="Silar P."/>
            <person name="Natvig D.O."/>
            <person name="Lalanne C."/>
            <person name="Gautier V."/>
            <person name="Ament-Velasquez S.L."/>
            <person name="Kruys A."/>
            <person name="Hutchinson M.I."/>
            <person name="Powell A.J."/>
            <person name="Barry K."/>
            <person name="Miller A.N."/>
            <person name="Grigoriev I.V."/>
            <person name="Debuchy R."/>
            <person name="Gladieux P."/>
            <person name="Hiltunen Thoren M."/>
            <person name="Johannesson H."/>
        </authorList>
    </citation>
    <scope>NUCLEOTIDE SEQUENCE</scope>
    <source>
        <strain evidence="2">CBS 508.74</strain>
    </source>
</reference>
<evidence type="ECO:0000256" key="1">
    <source>
        <dbReference type="SAM" id="MobiDB-lite"/>
    </source>
</evidence>
<dbReference type="AlphaFoldDB" id="A0AAN6QDQ5"/>
<evidence type="ECO:0000313" key="3">
    <source>
        <dbReference type="Proteomes" id="UP001302812"/>
    </source>
</evidence>
<dbReference type="GeneID" id="89933780"/>
<keyword evidence="3" id="KW-1185">Reference proteome</keyword>
<organism evidence="2 3">
    <name type="scientific">Canariomyces notabilis</name>
    <dbReference type="NCBI Taxonomy" id="2074819"/>
    <lineage>
        <taxon>Eukaryota</taxon>
        <taxon>Fungi</taxon>
        <taxon>Dikarya</taxon>
        <taxon>Ascomycota</taxon>
        <taxon>Pezizomycotina</taxon>
        <taxon>Sordariomycetes</taxon>
        <taxon>Sordariomycetidae</taxon>
        <taxon>Sordariales</taxon>
        <taxon>Chaetomiaceae</taxon>
        <taxon>Canariomyces</taxon>
    </lineage>
</organism>
<dbReference type="RefSeq" id="XP_064665917.1">
    <property type="nucleotide sequence ID" value="XM_064809656.1"/>
</dbReference>
<dbReference type="Proteomes" id="UP001302812">
    <property type="component" value="Unassembled WGS sequence"/>
</dbReference>
<gene>
    <name evidence="2" type="ORF">N656DRAFT_437848</name>
</gene>
<comment type="caution">
    <text evidence="2">The sequence shown here is derived from an EMBL/GenBank/DDBJ whole genome shotgun (WGS) entry which is preliminary data.</text>
</comment>
<feature type="region of interest" description="Disordered" evidence="1">
    <location>
        <begin position="153"/>
        <end position="210"/>
    </location>
</feature>
<name>A0AAN6QDQ5_9PEZI</name>
<protein>
    <submittedName>
        <fullName evidence="2">Uncharacterized protein</fullName>
    </submittedName>
</protein>
<dbReference type="EMBL" id="MU853364">
    <property type="protein sequence ID" value="KAK4108347.1"/>
    <property type="molecule type" value="Genomic_DNA"/>
</dbReference>
<sequence length="210" mass="23569">MSSASAIRIVKVRAQWDPQPLSYGSSRESKRIWGPGRPNAPFRRQDLLIDSFPSLYLVGVLNTPLGLIYEWHLSTATPTSPHLPANTRPNKKIPLARDAESELEILPDTRVCATWVTQVHRRCDDSYLPVILPLHRLFPRHWPILPGPRKLQQLSASKPLPPVASRRKKGSQPQRCLLTNRIGRPTRMARGPAITVSGHPNDAGTSRRAR</sequence>
<accession>A0AAN6QDQ5</accession>
<evidence type="ECO:0000313" key="2">
    <source>
        <dbReference type="EMBL" id="KAK4108347.1"/>
    </source>
</evidence>